<dbReference type="InterPro" id="IPR047122">
    <property type="entry name" value="Trans-enoyl_RdTase-like"/>
</dbReference>
<dbReference type="InterPro" id="IPR013149">
    <property type="entry name" value="ADH-like_C"/>
</dbReference>
<dbReference type="InterPro" id="IPR013154">
    <property type="entry name" value="ADH-like_N"/>
</dbReference>
<comment type="caution">
    <text evidence="4">The sequence shown here is derived from an EMBL/GenBank/DDBJ whole genome shotgun (WGS) entry which is preliminary data.</text>
</comment>
<evidence type="ECO:0000259" key="3">
    <source>
        <dbReference type="SMART" id="SM00829"/>
    </source>
</evidence>
<reference evidence="4 5" key="1">
    <citation type="submission" date="2017-06" db="EMBL/GenBank/DDBJ databases">
        <title>Comparative genomic analysis of Ambrosia Fusariam Clade fungi.</title>
        <authorList>
            <person name="Stajich J.E."/>
            <person name="Carrillo J."/>
            <person name="Kijimoto T."/>
            <person name="Eskalen A."/>
            <person name="O'Donnell K."/>
            <person name="Kasson M."/>
        </authorList>
    </citation>
    <scope>NUCLEOTIDE SEQUENCE [LARGE SCALE GENOMIC DNA]</scope>
    <source>
        <strain evidence="4">UCR3666</strain>
    </source>
</reference>
<dbReference type="OrthoDB" id="10257049at2759"/>
<dbReference type="InterPro" id="IPR036291">
    <property type="entry name" value="NAD(P)-bd_dom_sf"/>
</dbReference>
<dbReference type="Proteomes" id="UP000277212">
    <property type="component" value="Unassembled WGS sequence"/>
</dbReference>
<dbReference type="EMBL" id="NKUJ01000045">
    <property type="protein sequence ID" value="RMJ16622.1"/>
    <property type="molecule type" value="Genomic_DNA"/>
</dbReference>
<name>A0A3M2SHK9_9HYPO</name>
<sequence>MPHPPNKAIYLDSQGNHTIRIIEEQYVPTGGQSLVEVKYSAINPADTRHYYMGISEVVAGYEFAGTVREVGPDSPFKPGQEVFGFSIPGDRRPLHLGAHQDFLLAEDLLTYERPEDMDATSAVTMLAGALTAIDGIFNTLEYGFPAAGLEGDDPTDVPILIWGGSSVVGQGAIKLAKAAGFNPILTTASPHNHDALKQLGATHCFDYRSPTVVQDIQATMKGLNKKLKTVFDSVATGLGVFEGLTKEEEQAIQEKYDESSPGMARRCCNPDIPEDELRLSASLLVTKDPTWKFTIMFRTVETMDHGVGDQEMSSEERQAEEAKIRRWGARNDYTIRWLIKNHAKYWQAPRMRVVETAEEGIQAMKDVFSGKTSREKVIIKHPM</sequence>
<keyword evidence="5" id="KW-1185">Reference proteome</keyword>
<dbReference type="AlphaFoldDB" id="A0A3M2SHK9"/>
<evidence type="ECO:0000313" key="4">
    <source>
        <dbReference type="EMBL" id="RMJ16622.1"/>
    </source>
</evidence>
<dbReference type="Pfam" id="PF08240">
    <property type="entry name" value="ADH_N"/>
    <property type="match status" value="1"/>
</dbReference>
<gene>
    <name evidence="4" type="ORF">CDV36_003774</name>
</gene>
<accession>A0A3M2SHK9</accession>
<dbReference type="PANTHER" id="PTHR45348">
    <property type="entry name" value="HYPOTHETICAL OXIDOREDUCTASE (EUROFUNG)"/>
    <property type="match status" value="1"/>
</dbReference>
<dbReference type="Gene3D" id="3.40.50.720">
    <property type="entry name" value="NAD(P)-binding Rossmann-like Domain"/>
    <property type="match status" value="1"/>
</dbReference>
<protein>
    <recommendedName>
        <fullName evidence="3">Enoyl reductase (ER) domain-containing protein</fullName>
    </recommendedName>
</protein>
<dbReference type="STRING" id="2010991.A0A3M2SHK9"/>
<dbReference type="GO" id="GO:0016651">
    <property type="term" value="F:oxidoreductase activity, acting on NAD(P)H"/>
    <property type="evidence" value="ECO:0007669"/>
    <property type="project" value="InterPro"/>
</dbReference>
<keyword evidence="2" id="KW-0560">Oxidoreductase</keyword>
<proteinExistence type="inferred from homology"/>
<dbReference type="CDD" id="cd08249">
    <property type="entry name" value="enoyl_reductase_like"/>
    <property type="match status" value="1"/>
</dbReference>
<dbReference type="Pfam" id="PF00107">
    <property type="entry name" value="ADH_zinc_N"/>
    <property type="match status" value="1"/>
</dbReference>
<dbReference type="InterPro" id="IPR011032">
    <property type="entry name" value="GroES-like_sf"/>
</dbReference>
<dbReference type="SMART" id="SM00829">
    <property type="entry name" value="PKS_ER"/>
    <property type="match status" value="1"/>
</dbReference>
<evidence type="ECO:0000313" key="5">
    <source>
        <dbReference type="Proteomes" id="UP000277212"/>
    </source>
</evidence>
<dbReference type="Gene3D" id="3.90.180.10">
    <property type="entry name" value="Medium-chain alcohol dehydrogenases, catalytic domain"/>
    <property type="match status" value="1"/>
</dbReference>
<evidence type="ECO:0000256" key="2">
    <source>
        <dbReference type="ARBA" id="ARBA00023002"/>
    </source>
</evidence>
<organism evidence="4 5">
    <name type="scientific">Fusarium kuroshium</name>
    <dbReference type="NCBI Taxonomy" id="2010991"/>
    <lineage>
        <taxon>Eukaryota</taxon>
        <taxon>Fungi</taxon>
        <taxon>Dikarya</taxon>
        <taxon>Ascomycota</taxon>
        <taxon>Pezizomycotina</taxon>
        <taxon>Sordariomycetes</taxon>
        <taxon>Hypocreomycetidae</taxon>
        <taxon>Hypocreales</taxon>
        <taxon>Nectriaceae</taxon>
        <taxon>Fusarium</taxon>
        <taxon>Fusarium solani species complex</taxon>
    </lineage>
</organism>
<dbReference type="PANTHER" id="PTHR45348:SF7">
    <property type="entry name" value="ZINC BINDING OXIDOREDUCTASE, PUTATIVE-RELATED"/>
    <property type="match status" value="1"/>
</dbReference>
<dbReference type="SUPFAM" id="SSF51735">
    <property type="entry name" value="NAD(P)-binding Rossmann-fold domains"/>
    <property type="match status" value="1"/>
</dbReference>
<dbReference type="InterPro" id="IPR020843">
    <property type="entry name" value="ER"/>
</dbReference>
<feature type="domain" description="Enoyl reductase (ER)" evidence="3">
    <location>
        <begin position="15"/>
        <end position="379"/>
    </location>
</feature>
<comment type="similarity">
    <text evidence="1">Belongs to the zinc-containing alcohol dehydrogenase family.</text>
</comment>
<evidence type="ECO:0000256" key="1">
    <source>
        <dbReference type="ARBA" id="ARBA00008072"/>
    </source>
</evidence>
<dbReference type="SUPFAM" id="SSF50129">
    <property type="entry name" value="GroES-like"/>
    <property type="match status" value="1"/>
</dbReference>